<dbReference type="InterPro" id="IPR019734">
    <property type="entry name" value="TPR_rpt"/>
</dbReference>
<dbReference type="Gene3D" id="1.25.40.10">
    <property type="entry name" value="Tetratricopeptide repeat domain"/>
    <property type="match status" value="1"/>
</dbReference>
<sequence length="500" mass="57993">MFRNLVAAFCALLVMTGPALAKWHEVKTENFTVRGDASLDTLQDMALELERFRIFLGYIYANHLPEREPVNVPVYVMRDERSFKELFPANNVGGVFTSRIEMPIFAVNAEKDYSSSFVKGQRRDGKRRAREFIKHEYVHHFIHMNGPSYFPMWYNEGLADYYSSFEYKDGLAVLGGAISERGVWLVYGEKLPWDYVFSSLRDWRANPETGSTSSYDVAMYYAQSWLAVQYLMADDTRRMGLDAYIKAINPGIVGHDARFEDSFGMTMEQMGERIDTYLDKNNLLVLQYDLTADNIQVDMQTRQLDRWEEEYHFLYGRRFFVADDEDRQELATRLEKLLDQQTGNIAVMMELAFLRLEQEDRDKANAIADRALAIDPENSMAMVIKGMTAPFVEKREWLRKAREADPENIRANYEYALTFRESAVPEALEAAIQVMHSSANRLEVPMLVGEMLINLEYYEEARRILEPLAAWSYDGRDRSQAEWLLSRIPEEQETAEAVAE</sequence>
<name>A0A8J2Y399_9PROT</name>
<dbReference type="AlphaFoldDB" id="A0A8J2Y399"/>
<keyword evidence="2" id="KW-0732">Signal</keyword>
<evidence type="ECO:0008006" key="5">
    <source>
        <dbReference type="Google" id="ProtNLM"/>
    </source>
</evidence>
<evidence type="ECO:0000313" key="4">
    <source>
        <dbReference type="Proteomes" id="UP000613582"/>
    </source>
</evidence>
<gene>
    <name evidence="3" type="ORF">GCM10011342_07760</name>
</gene>
<evidence type="ECO:0000256" key="1">
    <source>
        <dbReference type="PROSITE-ProRule" id="PRU00339"/>
    </source>
</evidence>
<proteinExistence type="predicted"/>
<dbReference type="Proteomes" id="UP000613582">
    <property type="component" value="Unassembled WGS sequence"/>
</dbReference>
<accession>A0A8J2Y399</accession>
<reference evidence="3" key="2">
    <citation type="submission" date="2020-09" db="EMBL/GenBank/DDBJ databases">
        <authorList>
            <person name="Sun Q."/>
            <person name="Zhou Y."/>
        </authorList>
    </citation>
    <scope>NUCLEOTIDE SEQUENCE</scope>
    <source>
        <strain evidence="3">CGMCC 1.12921</strain>
    </source>
</reference>
<dbReference type="RefSeq" id="WP_188159970.1">
    <property type="nucleotide sequence ID" value="NZ_BMGH01000001.1"/>
</dbReference>
<organism evidence="3 4">
    <name type="scientific">Aquisalinus flavus</name>
    <dbReference type="NCBI Taxonomy" id="1526572"/>
    <lineage>
        <taxon>Bacteria</taxon>
        <taxon>Pseudomonadati</taxon>
        <taxon>Pseudomonadota</taxon>
        <taxon>Alphaproteobacteria</taxon>
        <taxon>Parvularculales</taxon>
        <taxon>Parvularculaceae</taxon>
        <taxon>Aquisalinus</taxon>
    </lineage>
</organism>
<feature type="signal peptide" evidence="2">
    <location>
        <begin position="1"/>
        <end position="21"/>
    </location>
</feature>
<keyword evidence="4" id="KW-1185">Reference proteome</keyword>
<reference evidence="3" key="1">
    <citation type="journal article" date="2014" name="Int. J. Syst. Evol. Microbiol.">
        <title>Complete genome sequence of Corynebacterium casei LMG S-19264T (=DSM 44701T), isolated from a smear-ripened cheese.</title>
        <authorList>
            <consortium name="US DOE Joint Genome Institute (JGI-PGF)"/>
            <person name="Walter F."/>
            <person name="Albersmeier A."/>
            <person name="Kalinowski J."/>
            <person name="Ruckert C."/>
        </authorList>
    </citation>
    <scope>NUCLEOTIDE SEQUENCE</scope>
    <source>
        <strain evidence="3">CGMCC 1.12921</strain>
    </source>
</reference>
<evidence type="ECO:0000256" key="2">
    <source>
        <dbReference type="SAM" id="SignalP"/>
    </source>
</evidence>
<dbReference type="PROSITE" id="PS50005">
    <property type="entry name" value="TPR"/>
    <property type="match status" value="1"/>
</dbReference>
<evidence type="ECO:0000313" key="3">
    <source>
        <dbReference type="EMBL" id="GGD01207.1"/>
    </source>
</evidence>
<dbReference type="InterPro" id="IPR011990">
    <property type="entry name" value="TPR-like_helical_dom_sf"/>
</dbReference>
<feature type="repeat" description="TPR" evidence="1">
    <location>
        <begin position="345"/>
        <end position="378"/>
    </location>
</feature>
<dbReference type="SUPFAM" id="SSF48452">
    <property type="entry name" value="TPR-like"/>
    <property type="match status" value="1"/>
</dbReference>
<dbReference type="EMBL" id="BMGH01000001">
    <property type="protein sequence ID" value="GGD01207.1"/>
    <property type="molecule type" value="Genomic_DNA"/>
</dbReference>
<comment type="caution">
    <text evidence="3">The sequence shown here is derived from an EMBL/GenBank/DDBJ whole genome shotgun (WGS) entry which is preliminary data.</text>
</comment>
<feature type="chain" id="PRO_5035297183" description="DUF1570 domain-containing protein" evidence="2">
    <location>
        <begin position="22"/>
        <end position="500"/>
    </location>
</feature>
<keyword evidence="1" id="KW-0802">TPR repeat</keyword>
<protein>
    <recommendedName>
        <fullName evidence="5">DUF1570 domain-containing protein</fullName>
    </recommendedName>
</protein>